<dbReference type="RefSeq" id="WP_144748882.1">
    <property type="nucleotide sequence ID" value="NZ_VMNW02000042.1"/>
</dbReference>
<keyword evidence="4" id="KW-1185">Reference proteome</keyword>
<feature type="domain" description="AMP-dependent synthetase/ligase" evidence="1">
    <location>
        <begin position="19"/>
        <end position="350"/>
    </location>
</feature>
<dbReference type="PANTHER" id="PTHR43201">
    <property type="entry name" value="ACYL-COA SYNTHETASE"/>
    <property type="match status" value="1"/>
</dbReference>
<evidence type="ECO:0000259" key="2">
    <source>
        <dbReference type="Pfam" id="PF13193"/>
    </source>
</evidence>
<proteinExistence type="predicted"/>
<evidence type="ECO:0000313" key="4">
    <source>
        <dbReference type="Proteomes" id="UP000319769"/>
    </source>
</evidence>
<dbReference type="Gene3D" id="3.40.50.12780">
    <property type="entry name" value="N-terminal domain of ligase-like"/>
    <property type="match status" value="1"/>
</dbReference>
<dbReference type="OrthoDB" id="9803968at2"/>
<gene>
    <name evidence="3" type="ORF">FPZ12_025400</name>
</gene>
<dbReference type="Pfam" id="PF13193">
    <property type="entry name" value="AMP-binding_C"/>
    <property type="match status" value="1"/>
</dbReference>
<dbReference type="CDD" id="cd04433">
    <property type="entry name" value="AFD_class_I"/>
    <property type="match status" value="1"/>
</dbReference>
<name>A0A5N0UW78_9PSEU</name>
<dbReference type="InterPro" id="IPR042099">
    <property type="entry name" value="ANL_N_sf"/>
</dbReference>
<reference evidence="3" key="1">
    <citation type="submission" date="2019-09" db="EMBL/GenBank/DDBJ databases">
        <authorList>
            <person name="Teo W.F.A."/>
            <person name="Duangmal K."/>
        </authorList>
    </citation>
    <scope>NUCLEOTIDE SEQUENCE [LARGE SCALE GENOMIC DNA]</scope>
    <source>
        <strain evidence="3">K81G1</strain>
    </source>
</reference>
<comment type="caution">
    <text evidence="3">The sequence shown here is derived from an EMBL/GenBank/DDBJ whole genome shotgun (WGS) entry which is preliminary data.</text>
</comment>
<protein>
    <submittedName>
        <fullName evidence="3">Long-chain fatty acid--CoA ligase</fullName>
    </submittedName>
</protein>
<feature type="domain" description="AMP-binding enzyme C-terminal" evidence="2">
    <location>
        <begin position="397"/>
        <end position="472"/>
    </location>
</feature>
<dbReference type="Gene3D" id="3.30.300.30">
    <property type="match status" value="1"/>
</dbReference>
<dbReference type="EMBL" id="VMNW02000042">
    <property type="protein sequence ID" value="KAA9157308.1"/>
    <property type="molecule type" value="Genomic_DNA"/>
</dbReference>
<sequence length="490" mass="52650">MNIAMLLDMVADAAAERRAVGNTTYGELREQARAVAGHLTDRKARRLVLAGLNSDDIPAMVFGGALARVPFTAVNYRLADDRLHEVLGRAAPAVVVADERTRARIENVPGLDFADDLLTPTSTEPGEEGSDVAIALFTSGTTGTPKLVLLRHHNLVSYILSTVDFLSAGEEEAALVSVPQYHIAGMAAVLSNVYLGRRLVYLPQFDARQWVGLAAAESVTHAMIVPTMLGRILDVLEETGTRLPSLRHLSYGGGKMPTPVVERAMKLLPEVNFVNAYGLTETSSTIALLGPEDHRSAAAATDPAVRARLGSVGRAVPGVEIQIRSAEGKPLPAGEVGDVLVRGEQVAGEYEHSDARDAEGWFRTNDTGRLDAEGYLFIEGRADDVIVRGGENLSPGEIEDVLVRHPAVSEVAVVGVPDTEWGETVAAAVVFHPGRHADAEELRTWVKERLRSSRAPSLVVEREELPYSETGKLLRRVLRAELAAAPADRG</sequence>
<dbReference type="GO" id="GO:0031956">
    <property type="term" value="F:medium-chain fatty acid-CoA ligase activity"/>
    <property type="evidence" value="ECO:0007669"/>
    <property type="project" value="TreeGrafter"/>
</dbReference>
<accession>A0A5N0UW78</accession>
<organism evidence="3 4">
    <name type="scientific">Amycolatopsis acidicola</name>
    <dbReference type="NCBI Taxonomy" id="2596893"/>
    <lineage>
        <taxon>Bacteria</taxon>
        <taxon>Bacillati</taxon>
        <taxon>Actinomycetota</taxon>
        <taxon>Actinomycetes</taxon>
        <taxon>Pseudonocardiales</taxon>
        <taxon>Pseudonocardiaceae</taxon>
        <taxon>Amycolatopsis</taxon>
    </lineage>
</organism>
<dbReference type="InterPro" id="IPR045851">
    <property type="entry name" value="AMP-bd_C_sf"/>
</dbReference>
<dbReference type="SUPFAM" id="SSF56801">
    <property type="entry name" value="Acetyl-CoA synthetase-like"/>
    <property type="match status" value="1"/>
</dbReference>
<evidence type="ECO:0000313" key="3">
    <source>
        <dbReference type="EMBL" id="KAA9157308.1"/>
    </source>
</evidence>
<evidence type="ECO:0000259" key="1">
    <source>
        <dbReference type="Pfam" id="PF00501"/>
    </source>
</evidence>
<dbReference type="InterPro" id="IPR000873">
    <property type="entry name" value="AMP-dep_synth/lig_dom"/>
</dbReference>
<keyword evidence="3" id="KW-0436">Ligase</keyword>
<dbReference type="AlphaFoldDB" id="A0A5N0UW78"/>
<dbReference type="PANTHER" id="PTHR43201:SF32">
    <property type="entry name" value="2-SUCCINYLBENZOATE--COA LIGASE, CHLOROPLASTIC_PEROXISOMAL"/>
    <property type="match status" value="1"/>
</dbReference>
<dbReference type="Pfam" id="PF00501">
    <property type="entry name" value="AMP-binding"/>
    <property type="match status" value="1"/>
</dbReference>
<dbReference type="GO" id="GO:0006631">
    <property type="term" value="P:fatty acid metabolic process"/>
    <property type="evidence" value="ECO:0007669"/>
    <property type="project" value="TreeGrafter"/>
</dbReference>
<dbReference type="Proteomes" id="UP000319769">
    <property type="component" value="Unassembled WGS sequence"/>
</dbReference>
<dbReference type="InterPro" id="IPR025110">
    <property type="entry name" value="AMP-bd_C"/>
</dbReference>